<dbReference type="Proteomes" id="UP000422764">
    <property type="component" value="Chromosome"/>
</dbReference>
<dbReference type="GO" id="GO:0006799">
    <property type="term" value="P:polyphosphate biosynthetic process"/>
    <property type="evidence" value="ECO:0007669"/>
    <property type="project" value="UniProtKB-ARBA"/>
</dbReference>
<proteinExistence type="predicted"/>
<dbReference type="InterPro" id="IPR042267">
    <property type="entry name" value="VTC_sf"/>
</dbReference>
<keyword evidence="3" id="KW-1185">Reference proteome</keyword>
<name>A0A6I6ETD5_9CLOT</name>
<sequence>MAIEVFKRHESKFLIDKTIYEEIQDKLLRYMELDEHNRNNQLYTISNLYYDTRDNHLIRTSLSKPKYKEKLRLRAYGIPRDDEKVFLEIKKKICGVGSKRRTKLKLNEAYELITTSNVPKIRDYMNRQVIDEIKYILKIYDLEPKVYLAYDRRAMFSKESRDLRITFDTNIRTRRYDLKLENGDYGESLLEDNQCLMEVKAGESIPLWLSKMLSEYKIFKTSFSKYGSEYKKMLLSNKDLEGEMNKCLKTYQTQYLTHPQLAHQYF</sequence>
<dbReference type="CDD" id="cd07750">
    <property type="entry name" value="PolyPPase_VTC_like"/>
    <property type="match status" value="1"/>
</dbReference>
<gene>
    <name evidence="2" type="ORF">GOM49_14140</name>
</gene>
<organism evidence="2 3">
    <name type="scientific">Clostridium bovifaecis</name>
    <dbReference type="NCBI Taxonomy" id="2184719"/>
    <lineage>
        <taxon>Bacteria</taxon>
        <taxon>Bacillati</taxon>
        <taxon>Bacillota</taxon>
        <taxon>Clostridia</taxon>
        <taxon>Eubacteriales</taxon>
        <taxon>Clostridiaceae</taxon>
        <taxon>Clostridium</taxon>
    </lineage>
</organism>
<evidence type="ECO:0000313" key="3">
    <source>
        <dbReference type="Proteomes" id="UP000422764"/>
    </source>
</evidence>
<protein>
    <submittedName>
        <fullName evidence="2">VTC domain-containing protein</fullName>
    </submittedName>
</protein>
<accession>A0A6I6ETD5</accession>
<dbReference type="Gene3D" id="3.20.100.30">
    <property type="entry name" value="VTC, catalytic tunnel domain"/>
    <property type="match status" value="1"/>
</dbReference>
<feature type="domain" description="VTC" evidence="1">
    <location>
        <begin position="7"/>
        <end position="233"/>
    </location>
</feature>
<dbReference type="Pfam" id="PF09359">
    <property type="entry name" value="VTC"/>
    <property type="match status" value="1"/>
</dbReference>
<evidence type="ECO:0000259" key="1">
    <source>
        <dbReference type="Pfam" id="PF09359"/>
    </source>
</evidence>
<dbReference type="EMBL" id="CP046522">
    <property type="protein sequence ID" value="QGU96879.1"/>
    <property type="molecule type" value="Genomic_DNA"/>
</dbReference>
<evidence type="ECO:0000313" key="2">
    <source>
        <dbReference type="EMBL" id="QGU96879.1"/>
    </source>
</evidence>
<dbReference type="InterPro" id="IPR018966">
    <property type="entry name" value="VTC_domain"/>
</dbReference>
<dbReference type="AlphaFoldDB" id="A0A6I6ETD5"/>
<reference evidence="2 3" key="1">
    <citation type="submission" date="2019-12" db="EMBL/GenBank/DDBJ databases">
        <title>Genome sequenceing of Clostridium bovifaecis.</title>
        <authorList>
            <person name="Yao Y."/>
        </authorList>
    </citation>
    <scope>NUCLEOTIDE SEQUENCE [LARGE SCALE GENOMIC DNA]</scope>
    <source>
        <strain evidence="2 3">BXX</strain>
    </source>
</reference>